<evidence type="ECO:0000313" key="2">
    <source>
        <dbReference type="Proteomes" id="UP000887577"/>
    </source>
</evidence>
<feature type="compositionally biased region" description="Low complexity" evidence="1">
    <location>
        <begin position="96"/>
        <end position="118"/>
    </location>
</feature>
<feature type="compositionally biased region" description="Polar residues" evidence="1">
    <location>
        <begin position="155"/>
        <end position="174"/>
    </location>
</feature>
<reference evidence="3" key="1">
    <citation type="submission" date="2022-11" db="UniProtKB">
        <authorList>
            <consortium name="WormBaseParasite"/>
        </authorList>
    </citation>
    <scope>IDENTIFICATION</scope>
</reference>
<organism evidence="2 3">
    <name type="scientific">Panagrolaimus superbus</name>
    <dbReference type="NCBI Taxonomy" id="310955"/>
    <lineage>
        <taxon>Eukaryota</taxon>
        <taxon>Metazoa</taxon>
        <taxon>Ecdysozoa</taxon>
        <taxon>Nematoda</taxon>
        <taxon>Chromadorea</taxon>
        <taxon>Rhabditida</taxon>
        <taxon>Tylenchina</taxon>
        <taxon>Panagrolaimomorpha</taxon>
        <taxon>Panagrolaimoidea</taxon>
        <taxon>Panagrolaimidae</taxon>
        <taxon>Panagrolaimus</taxon>
    </lineage>
</organism>
<feature type="region of interest" description="Disordered" evidence="1">
    <location>
        <begin position="45"/>
        <end position="77"/>
    </location>
</feature>
<protein>
    <submittedName>
        <fullName evidence="3">Uncharacterized protein</fullName>
    </submittedName>
</protein>
<dbReference type="Proteomes" id="UP000887577">
    <property type="component" value="Unplaced"/>
</dbReference>
<dbReference type="WBParaSite" id="PSU_v2.g4929.t1">
    <property type="protein sequence ID" value="PSU_v2.g4929.t1"/>
    <property type="gene ID" value="PSU_v2.g4929"/>
</dbReference>
<feature type="compositionally biased region" description="Polar residues" evidence="1">
    <location>
        <begin position="139"/>
        <end position="148"/>
    </location>
</feature>
<evidence type="ECO:0000313" key="3">
    <source>
        <dbReference type="WBParaSite" id="PSU_v2.g4929.t1"/>
    </source>
</evidence>
<evidence type="ECO:0000256" key="1">
    <source>
        <dbReference type="SAM" id="MobiDB-lite"/>
    </source>
</evidence>
<sequence>MVALHAGVMYCTEITDALWRRYLSQHPENLIEEDSALISFARTQSVRRTRRISGESSGGPGPLSGSLQPNHNGSHQRLSRFLSHHTGSFRLHRGKQSSSRSLSKQQSGPSRSQSPGESHSSGGPLSAPPTGGGIAPTVIQITPSSRPSSRAGFHTQLSSIDSNPQSPTTAITSSEGGGIAHRGSAKAATAFRSIKSSSKGSASDSPVLL</sequence>
<accession>A0A914YYA1</accession>
<proteinExistence type="predicted"/>
<dbReference type="AlphaFoldDB" id="A0A914YYA1"/>
<keyword evidence="2" id="KW-1185">Reference proteome</keyword>
<feature type="compositionally biased region" description="Low complexity" evidence="1">
    <location>
        <begin position="193"/>
        <end position="209"/>
    </location>
</feature>
<feature type="region of interest" description="Disordered" evidence="1">
    <location>
        <begin position="90"/>
        <end position="209"/>
    </location>
</feature>
<name>A0A914YYA1_9BILA</name>